<dbReference type="InParanoid" id="A0A0H2RJH2"/>
<dbReference type="OrthoDB" id="3203159at2759"/>
<dbReference type="EMBL" id="KQ086405">
    <property type="protein sequence ID" value="KLO04911.1"/>
    <property type="molecule type" value="Genomic_DNA"/>
</dbReference>
<evidence type="ECO:0000313" key="1">
    <source>
        <dbReference type="EMBL" id="KLO04911.1"/>
    </source>
</evidence>
<sequence>EIIPIWNGDPDTIAQWVLEVNSISDRGSSIYLELGAVIPHRLKGRAGSWFWSLPGHYRRKLQQNWFSMRKGICGYWMNPAWYNRQKARANNASYREAGHQHEEPTDYVIRKLQLLQLVFDYEDEELITEIMREAPRSWNKIIDTQRCVDLIDFQNAIKYHEEDL</sequence>
<keyword evidence="2" id="KW-1185">Reference proteome</keyword>
<proteinExistence type="predicted"/>
<gene>
    <name evidence="1" type="ORF">SCHPADRAFT_805977</name>
</gene>
<feature type="non-terminal residue" evidence="1">
    <location>
        <position position="164"/>
    </location>
</feature>
<protein>
    <submittedName>
        <fullName evidence="1">Uncharacterized protein</fullName>
    </submittedName>
</protein>
<dbReference type="Proteomes" id="UP000053477">
    <property type="component" value="Unassembled WGS sequence"/>
</dbReference>
<name>A0A0H2RJH2_9AGAM</name>
<organism evidence="1 2">
    <name type="scientific">Schizopora paradoxa</name>
    <dbReference type="NCBI Taxonomy" id="27342"/>
    <lineage>
        <taxon>Eukaryota</taxon>
        <taxon>Fungi</taxon>
        <taxon>Dikarya</taxon>
        <taxon>Basidiomycota</taxon>
        <taxon>Agaricomycotina</taxon>
        <taxon>Agaricomycetes</taxon>
        <taxon>Hymenochaetales</taxon>
        <taxon>Schizoporaceae</taxon>
        <taxon>Schizopora</taxon>
    </lineage>
</organism>
<accession>A0A0H2RJH2</accession>
<dbReference type="STRING" id="27342.A0A0H2RJH2"/>
<reference evidence="1 2" key="1">
    <citation type="submission" date="2015-04" db="EMBL/GenBank/DDBJ databases">
        <title>Complete genome sequence of Schizopora paradoxa KUC8140, a cosmopolitan wood degrader in East Asia.</title>
        <authorList>
            <consortium name="DOE Joint Genome Institute"/>
            <person name="Min B."/>
            <person name="Park H."/>
            <person name="Jang Y."/>
            <person name="Kim J.-J."/>
            <person name="Kim K.H."/>
            <person name="Pangilinan J."/>
            <person name="Lipzen A."/>
            <person name="Riley R."/>
            <person name="Grigoriev I.V."/>
            <person name="Spatafora J.W."/>
            <person name="Choi I.-G."/>
        </authorList>
    </citation>
    <scope>NUCLEOTIDE SEQUENCE [LARGE SCALE GENOMIC DNA]</scope>
    <source>
        <strain evidence="1 2">KUC8140</strain>
    </source>
</reference>
<dbReference type="AlphaFoldDB" id="A0A0H2RJH2"/>
<feature type="non-terminal residue" evidence="1">
    <location>
        <position position="1"/>
    </location>
</feature>
<evidence type="ECO:0000313" key="2">
    <source>
        <dbReference type="Proteomes" id="UP000053477"/>
    </source>
</evidence>